<sequence length="52" mass="5868">ECCEITRVPVSIYPFIGNGEKRAFEDDMAKEWEGVYCPSSLDDSGRMAFSMV</sequence>
<evidence type="ECO:0000313" key="2">
    <source>
        <dbReference type="Proteomes" id="UP000604046"/>
    </source>
</evidence>
<proteinExistence type="predicted"/>
<protein>
    <submittedName>
        <fullName evidence="1">Uncharacterized protein</fullName>
    </submittedName>
</protein>
<feature type="non-terminal residue" evidence="1">
    <location>
        <position position="52"/>
    </location>
</feature>
<organism evidence="1 2">
    <name type="scientific">Symbiodinium natans</name>
    <dbReference type="NCBI Taxonomy" id="878477"/>
    <lineage>
        <taxon>Eukaryota</taxon>
        <taxon>Sar</taxon>
        <taxon>Alveolata</taxon>
        <taxon>Dinophyceae</taxon>
        <taxon>Suessiales</taxon>
        <taxon>Symbiodiniaceae</taxon>
        <taxon>Symbiodinium</taxon>
    </lineage>
</organism>
<dbReference type="EMBL" id="CAJNDS010000652">
    <property type="protein sequence ID" value="CAE7225537.1"/>
    <property type="molecule type" value="Genomic_DNA"/>
</dbReference>
<feature type="non-terminal residue" evidence="1">
    <location>
        <position position="1"/>
    </location>
</feature>
<accession>A0A812KJV4</accession>
<keyword evidence="2" id="KW-1185">Reference proteome</keyword>
<gene>
    <name evidence="1" type="ORF">SNAT2548_LOCUS8697</name>
</gene>
<comment type="caution">
    <text evidence="1">The sequence shown here is derived from an EMBL/GenBank/DDBJ whole genome shotgun (WGS) entry which is preliminary data.</text>
</comment>
<dbReference type="AlphaFoldDB" id="A0A812KJV4"/>
<reference evidence="1" key="1">
    <citation type="submission" date="2021-02" db="EMBL/GenBank/DDBJ databases">
        <authorList>
            <person name="Dougan E. K."/>
            <person name="Rhodes N."/>
            <person name="Thang M."/>
            <person name="Chan C."/>
        </authorList>
    </citation>
    <scope>NUCLEOTIDE SEQUENCE</scope>
</reference>
<evidence type="ECO:0000313" key="1">
    <source>
        <dbReference type="EMBL" id="CAE7225537.1"/>
    </source>
</evidence>
<dbReference type="Proteomes" id="UP000604046">
    <property type="component" value="Unassembled WGS sequence"/>
</dbReference>
<name>A0A812KJV4_9DINO</name>